<gene>
    <name evidence="2" type="ordered locus">XF_0945</name>
</gene>
<feature type="region of interest" description="Disordered" evidence="1">
    <location>
        <begin position="1"/>
        <end position="20"/>
    </location>
</feature>
<protein>
    <submittedName>
        <fullName evidence="2">Uncharacterized protein</fullName>
    </submittedName>
</protein>
<dbReference type="EMBL" id="AE003849">
    <property type="protein sequence ID" value="AAF83755.1"/>
    <property type="molecule type" value="Genomic_DNA"/>
</dbReference>
<sequence>MPHPQQSQTTASRITARNSNRNIMLTGRQRAKHFPHSENIQAETCGNIRAKTLSNVPEGLTHFIRPQPATP</sequence>
<reference evidence="2 3" key="1">
    <citation type="journal article" date="2000" name="Nature">
        <title>The genome sequence of the plant pathogen Xylella fastidiosa.</title>
        <authorList>
            <person name="Simpson A.J."/>
            <person name="Reinach F.C."/>
            <person name="Arruda P."/>
            <person name="Abreu F.A."/>
            <person name="Acencio M."/>
            <person name="Alvarenga R."/>
            <person name="Alves L.M."/>
            <person name="Araya J.E."/>
            <person name="Baia G.S."/>
            <person name="Baptista C.S."/>
            <person name="Barros M.H."/>
            <person name="Bonaccorsi E.D."/>
            <person name="Bordin S."/>
            <person name="Bove J.M."/>
            <person name="Briones M.R."/>
            <person name="Bueno M.R."/>
            <person name="Camargo A.A."/>
            <person name="Camargo L.E."/>
            <person name="Carraro D.M."/>
            <person name="Carrer H."/>
            <person name="Colauto N.B."/>
            <person name="Colombo C."/>
            <person name="Costa F.F."/>
            <person name="Costa M.C."/>
            <person name="Costa-Neto C.M."/>
            <person name="Coutinho L.L."/>
            <person name="Cristofani M."/>
            <person name="Dias-Neto E."/>
            <person name="Docena C."/>
            <person name="El-Dorry H."/>
            <person name="Facincani A.P."/>
            <person name="Ferreira A.J."/>
            <person name="Ferreira V.C."/>
            <person name="Ferro J.A."/>
            <person name="Fraga J.S."/>
            <person name="Franca S.C."/>
            <person name="Franco M.C."/>
            <person name="Frohme M."/>
            <person name="Furlan L.R."/>
            <person name="Garnier M."/>
            <person name="Goldman G.H."/>
            <person name="Goldman M.H."/>
            <person name="Gomes S.L."/>
            <person name="Gruber A."/>
            <person name="Ho P.L."/>
            <person name="Hoheisel J.D."/>
            <person name="Junqueira M.L."/>
            <person name="Kemper E.L."/>
            <person name="Kitajima J.P."/>
            <person name="Krieger J.E."/>
            <person name="Kuramae E.E."/>
            <person name="Laigret F."/>
            <person name="Lambais M.R."/>
            <person name="Leite L.C."/>
            <person name="Lemos E.G."/>
            <person name="Lemos M.V."/>
            <person name="Lopes S.A."/>
            <person name="Lopes C.R."/>
            <person name="Machado J.A."/>
            <person name="Machado M.A."/>
            <person name="Madeira A.M."/>
            <person name="Madeira H.M."/>
            <person name="Marino C.L."/>
            <person name="Marques M.V."/>
            <person name="Martins E.A."/>
            <person name="Martins E.M."/>
            <person name="Matsukuma A.Y."/>
            <person name="Menck C.F."/>
            <person name="Miracca E.C."/>
            <person name="Miyaki C.Y."/>
            <person name="Monteriro-Vitorello C.B."/>
            <person name="Moon D.H."/>
            <person name="Nagai M.A."/>
            <person name="Nascimento A.L."/>
            <person name="Netto L.E."/>
            <person name="Nhani A.Jr."/>
            <person name="Nobrega F.G."/>
            <person name="Nunes L.R."/>
            <person name="Oliveira M.A."/>
            <person name="de Oliveira M.C."/>
            <person name="de Oliveira R.C."/>
            <person name="Palmieri D.A."/>
            <person name="Paris A."/>
            <person name="Peixoto B.R."/>
            <person name="Pereira G.A."/>
            <person name="Pereira H.A.Jr."/>
            <person name="Pesquero J.B."/>
            <person name="Quaggio R.B."/>
            <person name="Roberto P.G."/>
            <person name="Rodrigues V."/>
            <person name="de M Rosa A.J."/>
            <person name="de Rosa V.E.Jr."/>
            <person name="de Sa R.G."/>
            <person name="Santelli R.V."/>
            <person name="Sawasaki H.E."/>
            <person name="da Silva A.C."/>
            <person name="da Silva A.M."/>
            <person name="da Silva F.R."/>
            <person name="da Silva W.A.Jr."/>
            <person name="da Silveira J.F."/>
            <person name="Silvestri M.L."/>
            <person name="Siqueira W.J."/>
            <person name="de Souza A.A."/>
            <person name="de Souza A.P."/>
            <person name="Terenzi M.F."/>
            <person name="Truffi D."/>
            <person name="Tsai S.M."/>
            <person name="Tsuhako M.H."/>
            <person name="Vallada H."/>
            <person name="Van Sluys M.A."/>
            <person name="Verjovski-Almeida S."/>
            <person name="Vettore A.L."/>
            <person name="Zago M.A."/>
            <person name="Zatz M."/>
            <person name="Meidanis J."/>
            <person name="Setubal J.C."/>
        </authorList>
    </citation>
    <scope>NUCLEOTIDE SEQUENCE [LARGE SCALE GENOMIC DNA]</scope>
    <source>
        <strain evidence="2 3">9a5c</strain>
    </source>
</reference>
<evidence type="ECO:0000313" key="3">
    <source>
        <dbReference type="Proteomes" id="UP000000812"/>
    </source>
</evidence>
<organism evidence="2 3">
    <name type="scientific">Xylella fastidiosa (strain 9a5c)</name>
    <dbReference type="NCBI Taxonomy" id="160492"/>
    <lineage>
        <taxon>Bacteria</taxon>
        <taxon>Pseudomonadati</taxon>
        <taxon>Pseudomonadota</taxon>
        <taxon>Gammaproteobacteria</taxon>
        <taxon>Lysobacterales</taxon>
        <taxon>Lysobacteraceae</taxon>
        <taxon>Xylella</taxon>
    </lineage>
</organism>
<evidence type="ECO:0000256" key="1">
    <source>
        <dbReference type="SAM" id="MobiDB-lite"/>
    </source>
</evidence>
<dbReference type="PIR" id="D82743">
    <property type="entry name" value="D82743"/>
</dbReference>
<dbReference type="HOGENOM" id="CLU_2739174_0_0_6"/>
<accession>Q9PET3</accession>
<name>Q9PET3_XYLFA</name>
<dbReference type="KEGG" id="xfa:XF_0945"/>
<dbReference type="STRING" id="160492.XF_0945"/>
<evidence type="ECO:0000313" key="2">
    <source>
        <dbReference type="EMBL" id="AAF83755.1"/>
    </source>
</evidence>
<dbReference type="AlphaFoldDB" id="Q9PET3"/>
<dbReference type="Proteomes" id="UP000000812">
    <property type="component" value="Chromosome"/>
</dbReference>
<proteinExistence type="predicted"/>